<reference evidence="1 2" key="1">
    <citation type="submission" date="2017-08" db="EMBL/GenBank/DDBJ databases">
        <authorList>
            <person name="de Groot N.N."/>
        </authorList>
    </citation>
    <scope>NUCLEOTIDE SEQUENCE [LARGE SCALE GENOMIC DNA]</scope>
    <source>
        <strain evidence="1 2">HM2</strain>
    </source>
</reference>
<dbReference type="Proteomes" id="UP000255423">
    <property type="component" value="Unassembled WGS sequence"/>
</dbReference>
<organism evidence="1 2">
    <name type="scientific">Fibrobacter succinogenes</name>
    <name type="common">Bacteroides succinogenes</name>
    <dbReference type="NCBI Taxonomy" id="833"/>
    <lineage>
        <taxon>Bacteria</taxon>
        <taxon>Pseudomonadati</taxon>
        <taxon>Fibrobacterota</taxon>
        <taxon>Fibrobacteria</taxon>
        <taxon>Fibrobacterales</taxon>
        <taxon>Fibrobacteraceae</taxon>
        <taxon>Fibrobacter</taxon>
    </lineage>
</organism>
<dbReference type="RefSeq" id="WP_109572969.1">
    <property type="nucleotide sequence ID" value="NZ_UHJL01000002.1"/>
</dbReference>
<dbReference type="Pfam" id="PF20293">
    <property type="entry name" value="MC6"/>
    <property type="match status" value="1"/>
</dbReference>
<evidence type="ECO:0000313" key="2">
    <source>
        <dbReference type="Proteomes" id="UP000255423"/>
    </source>
</evidence>
<gene>
    <name evidence="1" type="ORF">SAMN05661053_1901</name>
</gene>
<accession>A0A380S5T1</accession>
<dbReference type="InterPro" id="IPR046897">
    <property type="entry name" value="ABC-3C_MC6"/>
</dbReference>
<protein>
    <submittedName>
        <fullName evidence="1">Uncharacterized protein</fullName>
    </submittedName>
</protein>
<proteinExistence type="predicted"/>
<dbReference type="EMBL" id="UHJL01000002">
    <property type="protein sequence ID" value="SUQ24495.1"/>
    <property type="molecule type" value="Genomic_DNA"/>
</dbReference>
<sequence length="82" mass="9212">MILPTKHIALSESIIGLAGYLLTFLKDGSYSIDMIWERLTNPKDDIGACFVRHSIDNVVLAIDLLFMMKVVDVNDEGKIFLL</sequence>
<dbReference type="AlphaFoldDB" id="A0A380S5T1"/>
<evidence type="ECO:0000313" key="1">
    <source>
        <dbReference type="EMBL" id="SUQ24495.1"/>
    </source>
</evidence>
<name>A0A380S5T1_FIBSU</name>